<name>A0ABR7ZXV5_9CYAN</name>
<protein>
    <submittedName>
        <fullName evidence="1">Uncharacterized protein</fullName>
    </submittedName>
</protein>
<dbReference type="EMBL" id="JACJQB010000019">
    <property type="protein sequence ID" value="MBD2188629.1"/>
    <property type="molecule type" value="Genomic_DNA"/>
</dbReference>
<dbReference type="RefSeq" id="WP_190403479.1">
    <property type="nucleotide sequence ID" value="NZ_JACJQB010000019.1"/>
</dbReference>
<keyword evidence="2" id="KW-1185">Reference proteome</keyword>
<comment type="caution">
    <text evidence="1">The sequence shown here is derived from an EMBL/GenBank/DDBJ whole genome shotgun (WGS) entry which is preliminary data.</text>
</comment>
<sequence length="79" mass="9023">MKTTTRQSAFKTNKNMRQSAAPQCLMPLPSTWVTLLEPPVSSCYDEAWLMCQYPDGHWAAWIPDFGEVKLHSGQFCRMA</sequence>
<dbReference type="Proteomes" id="UP000642094">
    <property type="component" value="Unassembled WGS sequence"/>
</dbReference>
<accession>A0ABR7ZXV5</accession>
<reference evidence="1 2" key="1">
    <citation type="journal article" date="2020" name="ISME J.">
        <title>Comparative genomics reveals insights into cyanobacterial evolution and habitat adaptation.</title>
        <authorList>
            <person name="Chen M.Y."/>
            <person name="Teng W.K."/>
            <person name="Zhao L."/>
            <person name="Hu C.X."/>
            <person name="Zhou Y.K."/>
            <person name="Han B.P."/>
            <person name="Song L.R."/>
            <person name="Shu W.S."/>
        </authorList>
    </citation>
    <scope>NUCLEOTIDE SEQUENCE [LARGE SCALE GENOMIC DNA]</scope>
    <source>
        <strain evidence="1 2">FACHB-723</strain>
    </source>
</reference>
<organism evidence="1 2">
    <name type="scientific">Pseudanabaena mucicola FACHB-723</name>
    <dbReference type="NCBI Taxonomy" id="2692860"/>
    <lineage>
        <taxon>Bacteria</taxon>
        <taxon>Bacillati</taxon>
        <taxon>Cyanobacteriota</taxon>
        <taxon>Cyanophyceae</taxon>
        <taxon>Pseudanabaenales</taxon>
        <taxon>Pseudanabaenaceae</taxon>
        <taxon>Pseudanabaena</taxon>
    </lineage>
</organism>
<evidence type="ECO:0000313" key="1">
    <source>
        <dbReference type="EMBL" id="MBD2188629.1"/>
    </source>
</evidence>
<evidence type="ECO:0000313" key="2">
    <source>
        <dbReference type="Proteomes" id="UP000642094"/>
    </source>
</evidence>
<proteinExistence type="predicted"/>
<gene>
    <name evidence="1" type="ORF">H6F41_10780</name>
</gene>